<feature type="transmembrane region" description="Helical" evidence="1">
    <location>
        <begin position="49"/>
        <end position="68"/>
    </location>
</feature>
<dbReference type="AlphaFoldDB" id="A0A498R4K8"/>
<dbReference type="Pfam" id="PF04367">
    <property type="entry name" value="DUF502"/>
    <property type="match status" value="1"/>
</dbReference>
<keyword evidence="1" id="KW-0472">Membrane</keyword>
<sequence length="191" mass="20999">MKALSKYFINGLIVITPMVFTVFVVMQIFSVAEGLLGRHLPIHFPGVGLIAAILLILLVGWLSSLWILKSILNYIDRLVGSIPVVKFIYNSVKQLSAAVFESQQLFKHAVLVPYPHPGVKALGFVLPTLTEPLAKNFTEEYVCVFVPMSLNMTAGFNIMVPKRDIIPLDVTGESALQYVLTAGAVMPRGNE</sequence>
<accession>A0A498R4K8</accession>
<dbReference type="PANTHER" id="PTHR31876">
    <property type="entry name" value="COV-LIKE PROTEIN 1"/>
    <property type="match status" value="1"/>
</dbReference>
<keyword evidence="1" id="KW-0812">Transmembrane</keyword>
<keyword evidence="1" id="KW-1133">Transmembrane helix</keyword>
<feature type="transmembrane region" description="Helical" evidence="1">
    <location>
        <begin position="7"/>
        <end position="29"/>
    </location>
</feature>
<dbReference type="Proteomes" id="UP000277811">
    <property type="component" value="Unassembled WGS sequence"/>
</dbReference>
<protein>
    <recommendedName>
        <fullName evidence="4">DUF502 domain-containing protein</fullName>
    </recommendedName>
</protein>
<dbReference type="PANTHER" id="PTHR31876:SF26">
    <property type="entry name" value="PROTEIN LIKE COV 2"/>
    <property type="match status" value="1"/>
</dbReference>
<reference evidence="2 3" key="1">
    <citation type="submission" date="2018-06" db="EMBL/GenBank/DDBJ databases">
        <authorList>
            <person name="Strepis N."/>
        </authorList>
    </citation>
    <scope>NUCLEOTIDE SEQUENCE [LARGE SCALE GENOMIC DNA]</scope>
    <source>
        <strain evidence="2">LUCI</strain>
    </source>
</reference>
<keyword evidence="3" id="KW-1185">Reference proteome</keyword>
<evidence type="ECO:0000313" key="3">
    <source>
        <dbReference type="Proteomes" id="UP000277811"/>
    </source>
</evidence>
<dbReference type="EMBL" id="UPPP01000061">
    <property type="protein sequence ID" value="VBB06079.1"/>
    <property type="molecule type" value="Genomic_DNA"/>
</dbReference>
<dbReference type="InterPro" id="IPR007462">
    <property type="entry name" value="COV1-like"/>
</dbReference>
<evidence type="ECO:0000256" key="1">
    <source>
        <dbReference type="SAM" id="Phobius"/>
    </source>
</evidence>
<organism evidence="2 3">
    <name type="scientific">Lucifera butyrica</name>
    <dbReference type="NCBI Taxonomy" id="1351585"/>
    <lineage>
        <taxon>Bacteria</taxon>
        <taxon>Bacillati</taxon>
        <taxon>Bacillota</taxon>
        <taxon>Negativicutes</taxon>
        <taxon>Veillonellales</taxon>
        <taxon>Veillonellaceae</taxon>
        <taxon>Lucifera</taxon>
    </lineage>
</organism>
<proteinExistence type="predicted"/>
<dbReference type="RefSeq" id="WP_122627040.1">
    <property type="nucleotide sequence ID" value="NZ_UPPP01000061.1"/>
</dbReference>
<gene>
    <name evidence="2" type="ORF">LUCI_1294</name>
</gene>
<evidence type="ECO:0000313" key="2">
    <source>
        <dbReference type="EMBL" id="VBB06079.1"/>
    </source>
</evidence>
<dbReference type="OrthoDB" id="9780267at2"/>
<name>A0A498R4K8_9FIRM</name>
<evidence type="ECO:0008006" key="4">
    <source>
        <dbReference type="Google" id="ProtNLM"/>
    </source>
</evidence>